<dbReference type="AlphaFoldDB" id="A0A6J6C6W7"/>
<proteinExistence type="predicted"/>
<keyword evidence="1" id="KW-0472">Membrane</keyword>
<sequence length="132" mass="14703">MSVINYLKRVNSGSAVAEFLIFTLPFFTIFLLLITIVQSRSMAIAESKNLARQVIRAYVTSPNEELASIRAYQVINLYKSTLSPRALASRDIQLNISCSTYPCFSRGNKVTATISVGPEDKASASEYVDLWR</sequence>
<organism evidence="2">
    <name type="scientific">freshwater metagenome</name>
    <dbReference type="NCBI Taxonomy" id="449393"/>
    <lineage>
        <taxon>unclassified sequences</taxon>
        <taxon>metagenomes</taxon>
        <taxon>ecological metagenomes</taxon>
    </lineage>
</organism>
<keyword evidence="1" id="KW-0812">Transmembrane</keyword>
<evidence type="ECO:0000256" key="1">
    <source>
        <dbReference type="SAM" id="Phobius"/>
    </source>
</evidence>
<name>A0A6J6C6W7_9ZZZZ</name>
<feature type="transmembrane region" description="Helical" evidence="1">
    <location>
        <begin position="15"/>
        <end position="37"/>
    </location>
</feature>
<dbReference type="EMBL" id="CAEZSS010000090">
    <property type="protein sequence ID" value="CAB4546976.1"/>
    <property type="molecule type" value="Genomic_DNA"/>
</dbReference>
<gene>
    <name evidence="2" type="ORF">UFOPK1505_00551</name>
</gene>
<protein>
    <submittedName>
        <fullName evidence="2">Unannotated protein</fullName>
    </submittedName>
</protein>
<accession>A0A6J6C6W7</accession>
<keyword evidence="1" id="KW-1133">Transmembrane helix</keyword>
<reference evidence="2" key="1">
    <citation type="submission" date="2020-05" db="EMBL/GenBank/DDBJ databases">
        <authorList>
            <person name="Chiriac C."/>
            <person name="Salcher M."/>
            <person name="Ghai R."/>
            <person name="Kavagutti S V."/>
        </authorList>
    </citation>
    <scope>NUCLEOTIDE SEQUENCE</scope>
</reference>
<evidence type="ECO:0000313" key="2">
    <source>
        <dbReference type="EMBL" id="CAB4546976.1"/>
    </source>
</evidence>